<sequence>MGLAVNSDSWQEQSAGSLLGHDLEIFKSVLSSTGLSIFTGHTATIANCHWQCGQLHKALTFTYNFIINYNKYTKIEILCNNWRHLAEQYNTENMKALKSALRKEMSNIISNINSEEKARQSLRVFEKLKELPQYQNSKRISLYLSTADEIDTLPILKNIFETGKEAFVPRYAGKNMEMVKLLSMDDYEKLPLTKWNIKQPDTSENRENALENGGLDLILLPGVAFTKSGKRLGHGMGYYDRFLENCFQKQQKKPYLIAIAFNEQVKDDIPTTEKDVMLDMILTDK</sequence>
<dbReference type="EMBL" id="JAIFRP010000026">
    <property type="protein sequence ID" value="KAK2584307.1"/>
    <property type="molecule type" value="Genomic_DNA"/>
</dbReference>
<dbReference type="AlphaFoldDB" id="A0AAD9RR03"/>
<reference evidence="7" key="1">
    <citation type="submission" date="2021-08" db="EMBL/GenBank/DDBJ databases">
        <authorList>
            <person name="Misof B."/>
            <person name="Oliver O."/>
            <person name="Podsiadlowski L."/>
            <person name="Donath A."/>
            <person name="Peters R."/>
            <person name="Mayer C."/>
            <person name="Rust J."/>
            <person name="Gunkel S."/>
            <person name="Lesny P."/>
            <person name="Martin S."/>
            <person name="Oeyen J.P."/>
            <person name="Petersen M."/>
            <person name="Panagiotis P."/>
            <person name="Wilbrandt J."/>
            <person name="Tanja T."/>
        </authorList>
    </citation>
    <scope>NUCLEOTIDE SEQUENCE</scope>
    <source>
        <strain evidence="7">GBR_01_08_01A</strain>
        <tissue evidence="7">Thorax + abdomen</tissue>
    </source>
</reference>
<evidence type="ECO:0000256" key="2">
    <source>
        <dbReference type="ARBA" id="ARBA00022741"/>
    </source>
</evidence>
<comment type="caution">
    <text evidence="7">The sequence shown here is derived from an EMBL/GenBank/DDBJ whole genome shotgun (WGS) entry which is preliminary data.</text>
</comment>
<dbReference type="EC" id="6.3.3.2" evidence="5 6"/>
<dbReference type="GO" id="GO:0030272">
    <property type="term" value="F:5-formyltetrahydrofolate cyclo-ligase activity"/>
    <property type="evidence" value="ECO:0007669"/>
    <property type="project" value="UniProtKB-EC"/>
</dbReference>
<accession>A0AAD9RR03</accession>
<dbReference type="Gene3D" id="3.40.50.10420">
    <property type="entry name" value="NagB/RpiA/CoA transferase-like"/>
    <property type="match status" value="1"/>
</dbReference>
<evidence type="ECO:0000313" key="8">
    <source>
        <dbReference type="Proteomes" id="UP001258017"/>
    </source>
</evidence>
<dbReference type="FunFam" id="3.40.50.10420:FF:000007">
    <property type="entry name" value="5-formyltetrahydrofolate cyclo-ligase"/>
    <property type="match status" value="1"/>
</dbReference>
<dbReference type="InterPro" id="IPR024185">
    <property type="entry name" value="FTHF_cligase-like_sf"/>
</dbReference>
<evidence type="ECO:0000256" key="6">
    <source>
        <dbReference type="RuleBase" id="RU361279"/>
    </source>
</evidence>
<dbReference type="GO" id="GO:0005524">
    <property type="term" value="F:ATP binding"/>
    <property type="evidence" value="ECO:0007669"/>
    <property type="project" value="UniProtKB-KW"/>
</dbReference>
<evidence type="ECO:0000256" key="3">
    <source>
        <dbReference type="ARBA" id="ARBA00022840"/>
    </source>
</evidence>
<keyword evidence="2 6" id="KW-0547">Nucleotide-binding</keyword>
<organism evidence="7 8">
    <name type="scientific">Odynerus spinipes</name>
    <dbReference type="NCBI Taxonomy" id="1348599"/>
    <lineage>
        <taxon>Eukaryota</taxon>
        <taxon>Metazoa</taxon>
        <taxon>Ecdysozoa</taxon>
        <taxon>Arthropoda</taxon>
        <taxon>Hexapoda</taxon>
        <taxon>Insecta</taxon>
        <taxon>Pterygota</taxon>
        <taxon>Neoptera</taxon>
        <taxon>Endopterygota</taxon>
        <taxon>Hymenoptera</taxon>
        <taxon>Apocrita</taxon>
        <taxon>Aculeata</taxon>
        <taxon>Vespoidea</taxon>
        <taxon>Vespidae</taxon>
        <taxon>Eumeninae</taxon>
        <taxon>Odynerus</taxon>
    </lineage>
</organism>
<dbReference type="SUPFAM" id="SSF100950">
    <property type="entry name" value="NagB/RpiA/CoA transferase-like"/>
    <property type="match status" value="1"/>
</dbReference>
<evidence type="ECO:0000256" key="4">
    <source>
        <dbReference type="ARBA" id="ARBA00036539"/>
    </source>
</evidence>
<name>A0AAD9RR03_9HYME</name>
<dbReference type="InterPro" id="IPR002698">
    <property type="entry name" value="FTHF_cligase"/>
</dbReference>
<comment type="cofactor">
    <cofactor evidence="6">
        <name>Mg(2+)</name>
        <dbReference type="ChEBI" id="CHEBI:18420"/>
    </cofactor>
</comment>
<evidence type="ECO:0000256" key="1">
    <source>
        <dbReference type="ARBA" id="ARBA00010638"/>
    </source>
</evidence>
<dbReference type="GO" id="GO:0035999">
    <property type="term" value="P:tetrahydrofolate interconversion"/>
    <property type="evidence" value="ECO:0007669"/>
    <property type="project" value="TreeGrafter"/>
</dbReference>
<protein>
    <recommendedName>
        <fullName evidence="5 6">5-formyltetrahydrofolate cyclo-ligase</fullName>
        <ecNumber evidence="5 6">6.3.3.2</ecNumber>
    </recommendedName>
</protein>
<dbReference type="InterPro" id="IPR037171">
    <property type="entry name" value="NagB/RpiA_transferase-like"/>
</dbReference>
<dbReference type="PANTHER" id="PTHR23407">
    <property type="entry name" value="ATPASE INHIBITOR/5-FORMYLTETRAHYDROFOLATE CYCLO-LIGASE"/>
    <property type="match status" value="1"/>
</dbReference>
<evidence type="ECO:0000313" key="7">
    <source>
        <dbReference type="EMBL" id="KAK2584307.1"/>
    </source>
</evidence>
<keyword evidence="6" id="KW-0460">Magnesium</keyword>
<dbReference type="GO" id="GO:0009396">
    <property type="term" value="P:folic acid-containing compound biosynthetic process"/>
    <property type="evidence" value="ECO:0007669"/>
    <property type="project" value="TreeGrafter"/>
</dbReference>
<dbReference type="Proteomes" id="UP001258017">
    <property type="component" value="Unassembled WGS sequence"/>
</dbReference>
<evidence type="ECO:0000256" key="5">
    <source>
        <dbReference type="ARBA" id="ARBA00038966"/>
    </source>
</evidence>
<dbReference type="PANTHER" id="PTHR23407:SF1">
    <property type="entry name" value="5-FORMYLTETRAHYDROFOLATE CYCLO-LIGASE"/>
    <property type="match status" value="1"/>
</dbReference>
<dbReference type="Pfam" id="PF01812">
    <property type="entry name" value="5-FTHF_cyc-lig"/>
    <property type="match status" value="1"/>
</dbReference>
<keyword evidence="8" id="KW-1185">Reference proteome</keyword>
<reference evidence="7" key="2">
    <citation type="journal article" date="2023" name="Commun. Biol.">
        <title>Intrasexual cuticular hydrocarbon dimorphism in a wasp sheds light on hydrocarbon biosynthesis genes in Hymenoptera.</title>
        <authorList>
            <person name="Moris V.C."/>
            <person name="Podsiadlowski L."/>
            <person name="Martin S."/>
            <person name="Oeyen J.P."/>
            <person name="Donath A."/>
            <person name="Petersen M."/>
            <person name="Wilbrandt J."/>
            <person name="Misof B."/>
            <person name="Liedtke D."/>
            <person name="Thamm M."/>
            <person name="Scheiner R."/>
            <person name="Schmitt T."/>
            <person name="Niehuis O."/>
        </authorList>
    </citation>
    <scope>NUCLEOTIDE SEQUENCE</scope>
    <source>
        <strain evidence="7">GBR_01_08_01A</strain>
    </source>
</reference>
<comment type="catalytic activity">
    <reaction evidence="4 6">
        <text>(6S)-5-formyl-5,6,7,8-tetrahydrofolate + ATP = (6R)-5,10-methenyltetrahydrofolate + ADP + phosphate</text>
        <dbReference type="Rhea" id="RHEA:10488"/>
        <dbReference type="ChEBI" id="CHEBI:30616"/>
        <dbReference type="ChEBI" id="CHEBI:43474"/>
        <dbReference type="ChEBI" id="CHEBI:57455"/>
        <dbReference type="ChEBI" id="CHEBI:57457"/>
        <dbReference type="ChEBI" id="CHEBI:456216"/>
        <dbReference type="EC" id="6.3.3.2"/>
    </reaction>
</comment>
<keyword evidence="6" id="KW-0479">Metal-binding</keyword>
<keyword evidence="3 6" id="KW-0067">ATP-binding</keyword>
<comment type="similarity">
    <text evidence="1 6">Belongs to the 5-formyltetrahydrofolate cyclo-ligase family.</text>
</comment>
<dbReference type="GO" id="GO:0005739">
    <property type="term" value="C:mitochondrion"/>
    <property type="evidence" value="ECO:0007669"/>
    <property type="project" value="TreeGrafter"/>
</dbReference>
<gene>
    <name evidence="7" type="ORF">KPH14_006700</name>
</gene>
<dbReference type="NCBIfam" id="TIGR02727">
    <property type="entry name" value="MTHFS_bact"/>
    <property type="match status" value="1"/>
</dbReference>
<dbReference type="GO" id="GO:0046872">
    <property type="term" value="F:metal ion binding"/>
    <property type="evidence" value="ECO:0007669"/>
    <property type="project" value="UniProtKB-KW"/>
</dbReference>
<proteinExistence type="inferred from homology"/>